<dbReference type="InterPro" id="IPR005225">
    <property type="entry name" value="Small_GTP-bd"/>
</dbReference>
<name>A0A9Q0R6W9_ANAIG</name>
<evidence type="ECO:0000256" key="2">
    <source>
        <dbReference type="SAM" id="MobiDB-lite"/>
    </source>
</evidence>
<accession>A0A9Q0R6W9</accession>
<evidence type="ECO:0000313" key="3">
    <source>
        <dbReference type="EMBL" id="KAJ5069507.1"/>
    </source>
</evidence>
<dbReference type="GO" id="GO:0003924">
    <property type="term" value="F:GTPase activity"/>
    <property type="evidence" value="ECO:0007669"/>
    <property type="project" value="InterPro"/>
</dbReference>
<dbReference type="AlphaFoldDB" id="A0A9Q0R6W9"/>
<dbReference type="Proteomes" id="UP001149090">
    <property type="component" value="Unassembled WGS sequence"/>
</dbReference>
<dbReference type="FunFam" id="3.40.50.300:FF:000808">
    <property type="entry name" value="Small GTP-binding protein, putative"/>
    <property type="match status" value="1"/>
</dbReference>
<reference evidence="3" key="1">
    <citation type="submission" date="2022-10" db="EMBL/GenBank/DDBJ databases">
        <title>Novel sulphate-reducing endosymbionts in the free-living metamonad Anaeramoeba.</title>
        <authorList>
            <person name="Jerlstrom-Hultqvist J."/>
            <person name="Cepicka I."/>
            <person name="Gallot-Lavallee L."/>
            <person name="Salas-Leiva D."/>
            <person name="Curtis B.A."/>
            <person name="Zahonova K."/>
            <person name="Pipaliya S."/>
            <person name="Dacks J."/>
            <person name="Roger A.J."/>
        </authorList>
    </citation>
    <scope>NUCLEOTIDE SEQUENCE</scope>
    <source>
        <strain evidence="3">BMAN</strain>
    </source>
</reference>
<dbReference type="OMA" id="MNNRQFK"/>
<gene>
    <name evidence="3" type="ORF">M0811_02077</name>
</gene>
<dbReference type="OrthoDB" id="63533at2759"/>
<keyword evidence="1" id="KW-0547">Nucleotide-binding</keyword>
<feature type="compositionally biased region" description="Basic and acidic residues" evidence="2">
    <location>
        <begin position="219"/>
        <end position="230"/>
    </location>
</feature>
<sequence length="230" mass="26136">MDISDDDFGDAGEYPVVKIVVLGSTGVGKTSIIKRYTQNIFEECKPTINAAYFTKKIQMENEETVLICIWDTAGQERFTSLAPLYFRQSKGAILVYDVSNEDSFAKMQFWFRELEQKGPENIRIAIAANKIDTSFALQKQIPSIEAEKFAEKIGSQIFLTSAKTGKGVDDLFAYFYQTCQDVNLENKQKSKKNQSKKISEKNQSKKRNDNNINNNNNNIDEKSKEKSNCC</sequence>
<dbReference type="NCBIfam" id="TIGR00231">
    <property type="entry name" value="small_GTP"/>
    <property type="match status" value="1"/>
</dbReference>
<dbReference type="InterPro" id="IPR001806">
    <property type="entry name" value="Small_GTPase"/>
</dbReference>
<dbReference type="SMART" id="SM00176">
    <property type="entry name" value="RAN"/>
    <property type="match status" value="1"/>
</dbReference>
<dbReference type="CDD" id="cd00154">
    <property type="entry name" value="Rab"/>
    <property type="match status" value="1"/>
</dbReference>
<organism evidence="3 4">
    <name type="scientific">Anaeramoeba ignava</name>
    <name type="common">Anaerobic marine amoeba</name>
    <dbReference type="NCBI Taxonomy" id="1746090"/>
    <lineage>
        <taxon>Eukaryota</taxon>
        <taxon>Metamonada</taxon>
        <taxon>Anaeramoebidae</taxon>
        <taxon>Anaeramoeba</taxon>
    </lineage>
</organism>
<protein>
    <submittedName>
        <fullName evidence="3">Ras-related protein rab-5c</fullName>
    </submittedName>
</protein>
<comment type="caution">
    <text evidence="3">The sequence shown here is derived from an EMBL/GenBank/DDBJ whole genome shotgun (WGS) entry which is preliminary data.</text>
</comment>
<dbReference type="InterPro" id="IPR027417">
    <property type="entry name" value="P-loop_NTPase"/>
</dbReference>
<dbReference type="SMART" id="SM00174">
    <property type="entry name" value="RHO"/>
    <property type="match status" value="1"/>
</dbReference>
<feature type="region of interest" description="Disordered" evidence="2">
    <location>
        <begin position="186"/>
        <end position="230"/>
    </location>
</feature>
<evidence type="ECO:0000256" key="1">
    <source>
        <dbReference type="ARBA" id="ARBA00022741"/>
    </source>
</evidence>
<dbReference type="EMBL" id="JAPDFW010000103">
    <property type="protein sequence ID" value="KAJ5069507.1"/>
    <property type="molecule type" value="Genomic_DNA"/>
</dbReference>
<dbReference type="SUPFAM" id="SSF52540">
    <property type="entry name" value="P-loop containing nucleoside triphosphate hydrolases"/>
    <property type="match status" value="1"/>
</dbReference>
<dbReference type="GO" id="GO:0005525">
    <property type="term" value="F:GTP binding"/>
    <property type="evidence" value="ECO:0007669"/>
    <property type="project" value="InterPro"/>
</dbReference>
<dbReference type="Pfam" id="PF00071">
    <property type="entry name" value="Ras"/>
    <property type="match status" value="1"/>
</dbReference>
<dbReference type="PROSITE" id="PS51419">
    <property type="entry name" value="RAB"/>
    <property type="match status" value="1"/>
</dbReference>
<keyword evidence="4" id="KW-1185">Reference proteome</keyword>
<feature type="compositionally biased region" description="Basic and acidic residues" evidence="2">
    <location>
        <begin position="197"/>
        <end position="209"/>
    </location>
</feature>
<dbReference type="PROSITE" id="PS51421">
    <property type="entry name" value="RAS"/>
    <property type="match status" value="1"/>
</dbReference>
<evidence type="ECO:0000313" key="4">
    <source>
        <dbReference type="Proteomes" id="UP001149090"/>
    </source>
</evidence>
<dbReference type="SMART" id="SM00175">
    <property type="entry name" value="RAB"/>
    <property type="match status" value="1"/>
</dbReference>
<dbReference type="SMART" id="SM00173">
    <property type="entry name" value="RAS"/>
    <property type="match status" value="1"/>
</dbReference>
<dbReference type="Gene3D" id="3.40.50.300">
    <property type="entry name" value="P-loop containing nucleotide triphosphate hydrolases"/>
    <property type="match status" value="1"/>
</dbReference>
<dbReference type="PRINTS" id="PR00449">
    <property type="entry name" value="RASTRNSFRMNG"/>
</dbReference>
<proteinExistence type="predicted"/>
<dbReference type="PANTHER" id="PTHR47978">
    <property type="match status" value="1"/>
</dbReference>